<dbReference type="PANTHER" id="PTHR13232">
    <property type="entry name" value="NAD(P)H-HYDRATE EPIMERASE"/>
    <property type="match status" value="1"/>
</dbReference>
<comment type="catalytic activity">
    <reaction evidence="1 10">
        <text>(6R)-NADHX = (6S)-NADHX</text>
        <dbReference type="Rhea" id="RHEA:32215"/>
        <dbReference type="ChEBI" id="CHEBI:64074"/>
        <dbReference type="ChEBI" id="CHEBI:64075"/>
        <dbReference type="EC" id="5.1.99.6"/>
    </reaction>
</comment>
<evidence type="ECO:0000256" key="7">
    <source>
        <dbReference type="ARBA" id="ARBA00022958"/>
    </source>
</evidence>
<dbReference type="SUPFAM" id="SSF64153">
    <property type="entry name" value="YjeF N-terminal domain-like"/>
    <property type="match status" value="1"/>
</dbReference>
<keyword evidence="9 10" id="KW-0413">Isomerase</keyword>
<feature type="binding site" evidence="10">
    <location>
        <begin position="230"/>
        <end position="236"/>
    </location>
    <ligand>
        <name>(6S)-NADPHX</name>
        <dbReference type="ChEBI" id="CHEBI:64076"/>
    </ligand>
</feature>
<dbReference type="AlphaFoldDB" id="A0A813J584"/>
<feature type="binding site" evidence="10">
    <location>
        <begin position="161"/>
        <end position="165"/>
    </location>
    <ligand>
        <name>(6S)-NADPHX</name>
        <dbReference type="ChEBI" id="CHEBI:64076"/>
    </ligand>
</feature>
<evidence type="ECO:0000256" key="4">
    <source>
        <dbReference type="ARBA" id="ARBA00022723"/>
    </source>
</evidence>
<evidence type="ECO:0000256" key="6">
    <source>
        <dbReference type="ARBA" id="ARBA00022857"/>
    </source>
</evidence>
<feature type="binding site" evidence="10">
    <location>
        <position position="262"/>
    </location>
    <ligand>
        <name>K(+)</name>
        <dbReference type="ChEBI" id="CHEBI:29103"/>
    </ligand>
</feature>
<evidence type="ECO:0000256" key="1">
    <source>
        <dbReference type="ARBA" id="ARBA00000013"/>
    </source>
</evidence>
<reference evidence="12" key="1">
    <citation type="submission" date="2021-02" db="EMBL/GenBank/DDBJ databases">
        <authorList>
            <person name="Dougan E. K."/>
            <person name="Rhodes N."/>
            <person name="Thang M."/>
            <person name="Chan C."/>
        </authorList>
    </citation>
    <scope>NUCLEOTIDE SEQUENCE</scope>
</reference>
<dbReference type="EMBL" id="CAJNNW010024668">
    <property type="protein sequence ID" value="CAE8673622.1"/>
    <property type="molecule type" value="Genomic_DNA"/>
</dbReference>
<comment type="cofactor">
    <cofactor evidence="10">
        <name>K(+)</name>
        <dbReference type="ChEBI" id="CHEBI:29103"/>
    </cofactor>
    <text evidence="10">Binds 1 potassium ion per subunit.</text>
</comment>
<gene>
    <name evidence="12" type="ORF">PGLA2088_LOCUS18610</name>
</gene>
<dbReference type="InterPro" id="IPR032976">
    <property type="entry name" value="YJEFN_prot_NAXE-like"/>
</dbReference>
<dbReference type="GO" id="GO:0052856">
    <property type="term" value="F:NAD(P)HX epimerase activity"/>
    <property type="evidence" value="ECO:0007669"/>
    <property type="project" value="UniProtKB-UniRule"/>
</dbReference>
<comment type="function">
    <text evidence="10">Catalyzes the epimerization of the S- and R-forms of NAD(P)HX, a damaged form of NAD(P)H that is a result of enzymatic or heat-dependent hydration. This is a prerequisite for the S-specific NAD(P)H-hydrate dehydratase to allow the repair of both epimers of NAD(P)HX.</text>
</comment>
<dbReference type="GO" id="GO:0000166">
    <property type="term" value="F:nucleotide binding"/>
    <property type="evidence" value="ECO:0007669"/>
    <property type="project" value="UniProtKB-KW"/>
</dbReference>
<evidence type="ECO:0000256" key="8">
    <source>
        <dbReference type="ARBA" id="ARBA00023027"/>
    </source>
</evidence>
<evidence type="ECO:0000259" key="11">
    <source>
        <dbReference type="PROSITE" id="PS51385"/>
    </source>
</evidence>
<feature type="domain" description="YjeF N-terminal" evidence="11">
    <location>
        <begin position="111"/>
        <end position="317"/>
    </location>
</feature>
<evidence type="ECO:0000256" key="10">
    <source>
        <dbReference type="HAMAP-Rule" id="MF_03159"/>
    </source>
</evidence>
<dbReference type="InterPro" id="IPR036652">
    <property type="entry name" value="YjeF_N_dom_sf"/>
</dbReference>
<comment type="caution">
    <text evidence="12">The sequence shown here is derived from an EMBL/GenBank/DDBJ whole genome shotgun (WGS) entry which is preliminary data.</text>
</comment>
<dbReference type="Proteomes" id="UP000626109">
    <property type="component" value="Unassembled WGS sequence"/>
</dbReference>
<dbReference type="GO" id="GO:0046872">
    <property type="term" value="F:metal ion binding"/>
    <property type="evidence" value="ECO:0007669"/>
    <property type="project" value="UniProtKB-KW"/>
</dbReference>
<comment type="catalytic activity">
    <reaction evidence="2 10">
        <text>(6R)-NADPHX = (6S)-NADPHX</text>
        <dbReference type="Rhea" id="RHEA:32227"/>
        <dbReference type="ChEBI" id="CHEBI:64076"/>
        <dbReference type="ChEBI" id="CHEBI:64077"/>
        <dbReference type="EC" id="5.1.99.6"/>
    </reaction>
</comment>
<dbReference type="PANTHER" id="PTHR13232:SF10">
    <property type="entry name" value="NAD(P)H-HYDRATE EPIMERASE"/>
    <property type="match status" value="1"/>
</dbReference>
<dbReference type="NCBIfam" id="TIGR00197">
    <property type="entry name" value="yjeF_nterm"/>
    <property type="match status" value="1"/>
</dbReference>
<dbReference type="HAMAP" id="MF_01966">
    <property type="entry name" value="NADHX_epimerase"/>
    <property type="match status" value="1"/>
</dbReference>
<name>A0A813J584_POLGL</name>
<keyword evidence="8 10" id="KW-0520">NAD</keyword>
<feature type="binding site" evidence="10">
    <location>
        <position position="226"/>
    </location>
    <ligand>
        <name>K(+)</name>
        <dbReference type="ChEBI" id="CHEBI:29103"/>
    </ligand>
</feature>
<dbReference type="PROSITE" id="PS51385">
    <property type="entry name" value="YJEF_N"/>
    <property type="match status" value="1"/>
</dbReference>
<keyword evidence="4 10" id="KW-0479">Metal-binding</keyword>
<dbReference type="Gene3D" id="3.40.50.10260">
    <property type="entry name" value="YjeF N-terminal domain"/>
    <property type="match status" value="1"/>
</dbReference>
<protein>
    <recommendedName>
        <fullName evidence="3 10">NAD(P)H-hydrate epimerase</fullName>
        <ecNumber evidence="3 10">5.1.99.6</ecNumber>
    </recommendedName>
    <alternativeName>
        <fullName evidence="10">NAD(P)HX epimerase</fullName>
    </alternativeName>
</protein>
<proteinExistence type="inferred from homology"/>
<accession>A0A813J584</accession>
<keyword evidence="5 10" id="KW-0547">Nucleotide-binding</keyword>
<dbReference type="EC" id="5.1.99.6" evidence="3 10"/>
<evidence type="ECO:0000256" key="5">
    <source>
        <dbReference type="ARBA" id="ARBA00022741"/>
    </source>
</evidence>
<keyword evidence="7 10" id="KW-0630">Potassium</keyword>
<evidence type="ECO:0000256" key="2">
    <source>
        <dbReference type="ARBA" id="ARBA00000909"/>
    </source>
</evidence>
<evidence type="ECO:0000313" key="13">
    <source>
        <dbReference type="Proteomes" id="UP000626109"/>
    </source>
</evidence>
<evidence type="ECO:0000313" key="12">
    <source>
        <dbReference type="EMBL" id="CAE8673622.1"/>
    </source>
</evidence>
<feature type="binding site" evidence="10">
    <location>
        <position position="162"/>
    </location>
    <ligand>
        <name>K(+)</name>
        <dbReference type="ChEBI" id="CHEBI:29103"/>
    </ligand>
</feature>
<keyword evidence="6" id="KW-0521">NADP</keyword>
<comment type="caution">
    <text evidence="10">Lacks conserved residue(s) required for the propagation of feature annotation.</text>
</comment>
<dbReference type="InterPro" id="IPR004443">
    <property type="entry name" value="YjeF_N_dom"/>
</dbReference>
<comment type="similarity">
    <text evidence="10">Belongs to the NnrE/AIBP family.</text>
</comment>
<evidence type="ECO:0000256" key="9">
    <source>
        <dbReference type="ARBA" id="ARBA00023235"/>
    </source>
</evidence>
<feature type="binding site" evidence="10">
    <location>
        <position position="259"/>
    </location>
    <ligand>
        <name>(6S)-NADPHX</name>
        <dbReference type="ChEBI" id="CHEBI:64076"/>
    </ligand>
</feature>
<dbReference type="GO" id="GO:0005739">
    <property type="term" value="C:mitochondrion"/>
    <property type="evidence" value="ECO:0007669"/>
    <property type="project" value="TreeGrafter"/>
</dbReference>
<organism evidence="12 13">
    <name type="scientific">Polarella glacialis</name>
    <name type="common">Dinoflagellate</name>
    <dbReference type="NCBI Taxonomy" id="89957"/>
    <lineage>
        <taxon>Eukaryota</taxon>
        <taxon>Sar</taxon>
        <taxon>Alveolata</taxon>
        <taxon>Dinophyceae</taxon>
        <taxon>Suessiales</taxon>
        <taxon>Suessiaceae</taxon>
        <taxon>Polarella</taxon>
    </lineage>
</organism>
<evidence type="ECO:0000256" key="3">
    <source>
        <dbReference type="ARBA" id="ARBA00012228"/>
    </source>
</evidence>
<sequence length="329" mass="34958">MCRHICAATMWVPAATSRSLPCLQPASLGVQLRAYRRLSGLWPHVAAQPVAADSSQRRCLVYLAASSALTLGRHAERVRCTLLRRRRRLGGEFSTARAATLGVATLGREAAAALDEDLMSTPGFSIDQLMELAGLSVASAVLEAFPPKGSRRALLVCGPGNNGGDGLVAARHLWHFGYTPVVVYPVRPACQLFTNLVVQCEQLGIPVLTGMPTSEEVTEGFDVAVDAIFGFSFKGTPRAPFDSILKTLRASSVKLVSVDIPSGWDVELGDVSGEGLRPDALVSLTAPKPCAADFSGRHFLGGRFVPPGIAEKYGLRLPPYPGAAQVVEL</sequence>
<dbReference type="Pfam" id="PF03853">
    <property type="entry name" value="YjeF_N"/>
    <property type="match status" value="1"/>
</dbReference>